<feature type="region of interest" description="Disordered" evidence="1">
    <location>
        <begin position="55"/>
        <end position="79"/>
    </location>
</feature>
<evidence type="ECO:0000256" key="1">
    <source>
        <dbReference type="SAM" id="MobiDB-lite"/>
    </source>
</evidence>
<organism evidence="2 3">
    <name type="scientific">Portunus trituberculatus</name>
    <name type="common">Swimming crab</name>
    <name type="synonym">Neptunus trituberculatus</name>
    <dbReference type="NCBI Taxonomy" id="210409"/>
    <lineage>
        <taxon>Eukaryota</taxon>
        <taxon>Metazoa</taxon>
        <taxon>Ecdysozoa</taxon>
        <taxon>Arthropoda</taxon>
        <taxon>Crustacea</taxon>
        <taxon>Multicrustacea</taxon>
        <taxon>Malacostraca</taxon>
        <taxon>Eumalacostraca</taxon>
        <taxon>Eucarida</taxon>
        <taxon>Decapoda</taxon>
        <taxon>Pleocyemata</taxon>
        <taxon>Brachyura</taxon>
        <taxon>Eubrachyura</taxon>
        <taxon>Portunoidea</taxon>
        <taxon>Portunidae</taxon>
        <taxon>Portuninae</taxon>
        <taxon>Portunus</taxon>
    </lineage>
</organism>
<dbReference type="EMBL" id="VSRR010001177">
    <property type="protein sequence ID" value="MPC23188.1"/>
    <property type="molecule type" value="Genomic_DNA"/>
</dbReference>
<dbReference type="Proteomes" id="UP000324222">
    <property type="component" value="Unassembled WGS sequence"/>
</dbReference>
<comment type="caution">
    <text evidence="2">The sequence shown here is derived from an EMBL/GenBank/DDBJ whole genome shotgun (WGS) entry which is preliminary data.</text>
</comment>
<feature type="region of interest" description="Disordered" evidence="1">
    <location>
        <begin position="126"/>
        <end position="154"/>
    </location>
</feature>
<accession>A0A5B7DP01</accession>
<evidence type="ECO:0000313" key="2">
    <source>
        <dbReference type="EMBL" id="MPC23188.1"/>
    </source>
</evidence>
<reference evidence="2 3" key="1">
    <citation type="submission" date="2019-05" db="EMBL/GenBank/DDBJ databases">
        <title>Another draft genome of Portunus trituberculatus and its Hox gene families provides insights of decapod evolution.</title>
        <authorList>
            <person name="Jeong J.-H."/>
            <person name="Song I."/>
            <person name="Kim S."/>
            <person name="Choi T."/>
            <person name="Kim D."/>
            <person name="Ryu S."/>
            <person name="Kim W."/>
        </authorList>
    </citation>
    <scope>NUCLEOTIDE SEQUENCE [LARGE SCALE GENOMIC DNA]</scope>
    <source>
        <tissue evidence="2">Muscle</tissue>
    </source>
</reference>
<proteinExistence type="predicted"/>
<gene>
    <name evidence="2" type="ORF">E2C01_016228</name>
</gene>
<feature type="compositionally biased region" description="Basic residues" evidence="1">
    <location>
        <begin position="61"/>
        <end position="70"/>
    </location>
</feature>
<name>A0A5B7DP01_PORTR</name>
<feature type="region of interest" description="Disordered" evidence="1">
    <location>
        <begin position="176"/>
        <end position="201"/>
    </location>
</feature>
<evidence type="ECO:0000313" key="3">
    <source>
        <dbReference type="Proteomes" id="UP000324222"/>
    </source>
</evidence>
<sequence length="233" mass="24719">MRKPERGGADAGQEWEPCVSKTGGIIAITVFAEAAGDVNTTRKIRSIALKTSTPLNEKCSSRRGGRRHSPGKAAPLLTPSASPVPVCPVASSPLLVAQQNWSTADSGGISRRNGTSARPQLAVMHHPRRRGGEAVGRVTAGGPGCRGHRRPRAGHTPWKLRASLACLLTAESKVSPAVGTPRPVTPPGAAPRGTNRWTARLRPQPDNNYSLFWLAARQYRSAGLRGAGIWSRP</sequence>
<dbReference type="AlphaFoldDB" id="A0A5B7DP01"/>
<protein>
    <submittedName>
        <fullName evidence="2">Uncharacterized protein</fullName>
    </submittedName>
</protein>
<keyword evidence="3" id="KW-1185">Reference proteome</keyword>